<name>A0A8B8BDF6_CRAVI</name>
<reference evidence="2" key="1">
    <citation type="submission" date="2025-08" db="UniProtKB">
        <authorList>
            <consortium name="RefSeq"/>
        </authorList>
    </citation>
    <scope>IDENTIFICATION</scope>
    <source>
        <tissue evidence="2">Whole sample</tissue>
    </source>
</reference>
<keyword evidence="1" id="KW-1185">Reference proteome</keyword>
<dbReference type="GeneID" id="111109240"/>
<dbReference type="RefSeq" id="XP_022301031.1">
    <property type="nucleotide sequence ID" value="XM_022445323.1"/>
</dbReference>
<protein>
    <submittedName>
        <fullName evidence="2">Uncharacterized protein LOC111109240</fullName>
    </submittedName>
</protein>
<proteinExistence type="predicted"/>
<dbReference type="KEGG" id="cvn:111109240"/>
<dbReference type="Proteomes" id="UP000694844">
    <property type="component" value="Chromosome 8"/>
</dbReference>
<evidence type="ECO:0000313" key="1">
    <source>
        <dbReference type="Proteomes" id="UP000694844"/>
    </source>
</evidence>
<gene>
    <name evidence="2" type="primary">LOC111109240</name>
</gene>
<sequence length="167" mass="19917">MLCVHTCMYRRSMQIECLIRCDNNVRNNEFKYTNDIQDEIQITKTVHQGSLTTKLLFILRNLHGFQHILKQHHISQLFFFDTFLDEESLYEDVYQLEEENQCGFRQLHSNSSRTPKPVYPLGLHFPQQSHRRMRGSCLDVTTIDSESSFLKTTKDSESSDQEDYDWW</sequence>
<dbReference type="AlphaFoldDB" id="A0A8B8BDF6"/>
<organism evidence="1 2">
    <name type="scientific">Crassostrea virginica</name>
    <name type="common">Eastern oyster</name>
    <dbReference type="NCBI Taxonomy" id="6565"/>
    <lineage>
        <taxon>Eukaryota</taxon>
        <taxon>Metazoa</taxon>
        <taxon>Spiralia</taxon>
        <taxon>Lophotrochozoa</taxon>
        <taxon>Mollusca</taxon>
        <taxon>Bivalvia</taxon>
        <taxon>Autobranchia</taxon>
        <taxon>Pteriomorphia</taxon>
        <taxon>Ostreida</taxon>
        <taxon>Ostreoidea</taxon>
        <taxon>Ostreidae</taxon>
        <taxon>Crassostrea</taxon>
    </lineage>
</organism>
<evidence type="ECO:0000313" key="2">
    <source>
        <dbReference type="RefSeq" id="XP_022301031.1"/>
    </source>
</evidence>
<accession>A0A8B8BDF6</accession>